<keyword evidence="6 13" id="KW-0732">Signal</keyword>
<keyword evidence="4 13" id="KW-0964">Secreted</keyword>
<feature type="binding site" evidence="11">
    <location>
        <position position="112"/>
    </location>
    <ligand>
        <name>Mn(2+)</name>
        <dbReference type="ChEBI" id="CHEBI:29035"/>
    </ligand>
</feature>
<evidence type="ECO:0000256" key="10">
    <source>
        <dbReference type="PIRSR" id="PIRSR601929-1"/>
    </source>
</evidence>
<comment type="subcellular location">
    <subcellularLocation>
        <location evidence="1 13">Secreted</location>
        <location evidence="1 13">Extracellular space</location>
        <location evidence="1 13">Apoplast</location>
    </subcellularLocation>
</comment>
<dbReference type="Pfam" id="PF00190">
    <property type="entry name" value="Cupin_1"/>
    <property type="match status" value="1"/>
</dbReference>
<keyword evidence="9 10" id="KW-0464">Manganese</keyword>
<protein>
    <recommendedName>
        <fullName evidence="13">Germin-like protein</fullName>
    </recommendedName>
</protein>
<accession>A0AAD7LFI1</accession>
<dbReference type="CDD" id="cd02241">
    <property type="entry name" value="cupin_OxOx"/>
    <property type="match status" value="1"/>
</dbReference>
<feature type="disulfide bond" evidence="12">
    <location>
        <begin position="33"/>
        <end position="50"/>
    </location>
</feature>
<evidence type="ECO:0000256" key="3">
    <source>
        <dbReference type="ARBA" id="ARBA00022523"/>
    </source>
</evidence>
<dbReference type="KEGG" id="qsa:O6P43_023376"/>
<dbReference type="GO" id="GO:0030145">
    <property type="term" value="F:manganese ion binding"/>
    <property type="evidence" value="ECO:0007669"/>
    <property type="project" value="UniProtKB-UniRule"/>
</dbReference>
<keyword evidence="3 13" id="KW-0052">Apoplast</keyword>
<gene>
    <name evidence="15" type="ORF">O6P43_023376</name>
</gene>
<dbReference type="InterPro" id="IPR011051">
    <property type="entry name" value="RmlC_Cupin_sf"/>
</dbReference>
<evidence type="ECO:0000256" key="5">
    <source>
        <dbReference type="ARBA" id="ARBA00022723"/>
    </source>
</evidence>
<dbReference type="PROSITE" id="PS00725">
    <property type="entry name" value="GERMIN"/>
    <property type="match status" value="1"/>
</dbReference>
<evidence type="ECO:0000259" key="14">
    <source>
        <dbReference type="SMART" id="SM00835"/>
    </source>
</evidence>
<dbReference type="Gene3D" id="2.60.120.10">
    <property type="entry name" value="Jelly Rolls"/>
    <property type="match status" value="1"/>
</dbReference>
<feature type="signal peptide" evidence="13">
    <location>
        <begin position="1"/>
        <end position="24"/>
    </location>
</feature>
<dbReference type="FunFam" id="2.60.120.10:FF:000025">
    <property type="entry name" value="germin-like protein subfamily 2 member 1"/>
    <property type="match status" value="1"/>
</dbReference>
<feature type="chain" id="PRO_5041778833" description="Germin-like protein" evidence="13">
    <location>
        <begin position="25"/>
        <end position="225"/>
    </location>
</feature>
<proteinExistence type="inferred from homology"/>
<organism evidence="15 16">
    <name type="scientific">Quillaja saponaria</name>
    <name type="common">Soap bark tree</name>
    <dbReference type="NCBI Taxonomy" id="32244"/>
    <lineage>
        <taxon>Eukaryota</taxon>
        <taxon>Viridiplantae</taxon>
        <taxon>Streptophyta</taxon>
        <taxon>Embryophyta</taxon>
        <taxon>Tracheophyta</taxon>
        <taxon>Spermatophyta</taxon>
        <taxon>Magnoliopsida</taxon>
        <taxon>eudicotyledons</taxon>
        <taxon>Gunneridae</taxon>
        <taxon>Pentapetalae</taxon>
        <taxon>rosids</taxon>
        <taxon>fabids</taxon>
        <taxon>Fabales</taxon>
        <taxon>Quillajaceae</taxon>
        <taxon>Quillaja</taxon>
    </lineage>
</organism>
<feature type="binding site" evidence="10">
    <location>
        <position position="114"/>
    </location>
    <ligand>
        <name>oxalate</name>
        <dbReference type="ChEBI" id="CHEBI:30623"/>
    </ligand>
</feature>
<evidence type="ECO:0000256" key="12">
    <source>
        <dbReference type="PIRSR" id="PIRSR601929-3"/>
    </source>
</evidence>
<evidence type="ECO:0000256" key="11">
    <source>
        <dbReference type="PIRSR" id="PIRSR601929-2"/>
    </source>
</evidence>
<dbReference type="GO" id="GO:2000280">
    <property type="term" value="P:regulation of root development"/>
    <property type="evidence" value="ECO:0007669"/>
    <property type="project" value="UniProtKB-ARBA"/>
</dbReference>
<evidence type="ECO:0000256" key="2">
    <source>
        <dbReference type="ARBA" id="ARBA00007456"/>
    </source>
</evidence>
<dbReference type="InterPro" id="IPR001929">
    <property type="entry name" value="Germin"/>
</dbReference>
<evidence type="ECO:0000256" key="4">
    <source>
        <dbReference type="ARBA" id="ARBA00022525"/>
    </source>
</evidence>
<evidence type="ECO:0000256" key="9">
    <source>
        <dbReference type="ARBA" id="ARBA00023211"/>
    </source>
</evidence>
<keyword evidence="8" id="KW-0325">Glycoprotein</keyword>
<feature type="binding site" evidence="11">
    <location>
        <position position="158"/>
    </location>
    <ligand>
        <name>Mn(2+)</name>
        <dbReference type="ChEBI" id="CHEBI:29035"/>
    </ligand>
</feature>
<sequence>MDSISLLCIVLLLVACTCIKLSLADSDNVQDACPTAPLGKQTIFINGFPCKNPANISASDFKTTKLSNAGDIDNILGSSVNIVTAADFPGLNTLGLSVGRIDLEVDGVVSTHSHPRASELFFVNKGIVLAGFLDSQNQLFQKVLKEGDVFVFPRGLLHFCLNGGFEVATAFSVFSSQNPGQVAIFSTFFDLTVEASEKQKRRLISLSASEVYQITNATLTGFESF</sequence>
<reference evidence="15" key="1">
    <citation type="journal article" date="2023" name="Science">
        <title>Elucidation of the pathway for biosynthesis of saponin adjuvants from the soapbark tree.</title>
        <authorList>
            <person name="Reed J."/>
            <person name="Orme A."/>
            <person name="El-Demerdash A."/>
            <person name="Owen C."/>
            <person name="Martin L.B.B."/>
            <person name="Misra R.C."/>
            <person name="Kikuchi S."/>
            <person name="Rejzek M."/>
            <person name="Martin A.C."/>
            <person name="Harkess A."/>
            <person name="Leebens-Mack J."/>
            <person name="Louveau T."/>
            <person name="Stephenson M.J."/>
            <person name="Osbourn A."/>
        </authorList>
    </citation>
    <scope>NUCLEOTIDE SEQUENCE</scope>
    <source>
        <strain evidence="15">S10</strain>
    </source>
</reference>
<evidence type="ECO:0000256" key="8">
    <source>
        <dbReference type="ARBA" id="ARBA00023180"/>
    </source>
</evidence>
<dbReference type="PANTHER" id="PTHR31238">
    <property type="entry name" value="GERMIN-LIKE PROTEIN SUBFAMILY 3 MEMBER 3"/>
    <property type="match status" value="1"/>
</dbReference>
<dbReference type="PRINTS" id="PR00325">
    <property type="entry name" value="GERMIN"/>
</dbReference>
<name>A0AAD7LFI1_QUISA</name>
<dbReference type="SUPFAM" id="SSF51182">
    <property type="entry name" value="RmlC-like cupins"/>
    <property type="match status" value="1"/>
</dbReference>
<keyword evidence="16" id="KW-1185">Reference proteome</keyword>
<keyword evidence="5 10" id="KW-0479">Metal-binding</keyword>
<evidence type="ECO:0000256" key="7">
    <source>
        <dbReference type="ARBA" id="ARBA00023157"/>
    </source>
</evidence>
<feature type="domain" description="Cupin type-1" evidence="14">
    <location>
        <begin position="64"/>
        <end position="205"/>
    </location>
</feature>
<dbReference type="GO" id="GO:0048046">
    <property type="term" value="C:apoplast"/>
    <property type="evidence" value="ECO:0007669"/>
    <property type="project" value="UniProtKB-SubCell"/>
</dbReference>
<evidence type="ECO:0000313" key="15">
    <source>
        <dbReference type="EMBL" id="KAJ7957022.1"/>
    </source>
</evidence>
<dbReference type="GO" id="GO:0010497">
    <property type="term" value="P:plasmodesmata-mediated intercellular transport"/>
    <property type="evidence" value="ECO:0007669"/>
    <property type="project" value="UniProtKB-ARBA"/>
</dbReference>
<dbReference type="EMBL" id="JARAOO010000009">
    <property type="protein sequence ID" value="KAJ7957022.1"/>
    <property type="molecule type" value="Genomic_DNA"/>
</dbReference>
<dbReference type="InterPro" id="IPR014710">
    <property type="entry name" value="RmlC-like_jellyroll"/>
</dbReference>
<dbReference type="Proteomes" id="UP001163823">
    <property type="component" value="Chromosome 9"/>
</dbReference>
<evidence type="ECO:0000256" key="6">
    <source>
        <dbReference type="ARBA" id="ARBA00022729"/>
    </source>
</evidence>
<feature type="binding site" evidence="11">
    <location>
        <position position="114"/>
    </location>
    <ligand>
        <name>Mn(2+)</name>
        <dbReference type="ChEBI" id="CHEBI:29035"/>
    </ligand>
</feature>
<dbReference type="GO" id="GO:0009506">
    <property type="term" value="C:plasmodesma"/>
    <property type="evidence" value="ECO:0007669"/>
    <property type="project" value="UniProtKB-ARBA"/>
</dbReference>
<comment type="caution">
    <text evidence="15">The sequence shown here is derived from an EMBL/GenBank/DDBJ whole genome shotgun (WGS) entry which is preliminary data.</text>
</comment>
<evidence type="ECO:0000256" key="1">
    <source>
        <dbReference type="ARBA" id="ARBA00004271"/>
    </source>
</evidence>
<dbReference type="InterPro" id="IPR019780">
    <property type="entry name" value="Germin_Mn-BS"/>
</dbReference>
<keyword evidence="7 12" id="KW-1015">Disulfide bond</keyword>
<dbReference type="SMART" id="SM00835">
    <property type="entry name" value="Cupin_1"/>
    <property type="match status" value="1"/>
</dbReference>
<evidence type="ECO:0000313" key="16">
    <source>
        <dbReference type="Proteomes" id="UP001163823"/>
    </source>
</evidence>
<dbReference type="AlphaFoldDB" id="A0AAD7LFI1"/>
<dbReference type="InterPro" id="IPR006045">
    <property type="entry name" value="Cupin_1"/>
</dbReference>
<feature type="binding site" evidence="11">
    <location>
        <position position="119"/>
    </location>
    <ligand>
        <name>Mn(2+)</name>
        <dbReference type="ChEBI" id="CHEBI:29035"/>
    </ligand>
</feature>
<feature type="binding site" evidence="10">
    <location>
        <position position="119"/>
    </location>
    <ligand>
        <name>oxalate</name>
        <dbReference type="ChEBI" id="CHEBI:30623"/>
    </ligand>
</feature>
<comment type="similarity">
    <text evidence="2 13">Belongs to the germin family.</text>
</comment>
<evidence type="ECO:0000256" key="13">
    <source>
        <dbReference type="RuleBase" id="RU366015"/>
    </source>
</evidence>